<dbReference type="RefSeq" id="WP_227118620.1">
    <property type="nucleotide sequence ID" value="NZ_LT598928.1"/>
</dbReference>
<dbReference type="EMBL" id="FLUP01000001">
    <property type="protein sequence ID" value="SBV96696.1"/>
    <property type="molecule type" value="Genomic_DNA"/>
</dbReference>
<evidence type="ECO:0000313" key="2">
    <source>
        <dbReference type="EMBL" id="SBV96696.1"/>
    </source>
</evidence>
<name>A0A212JB98_9BACT</name>
<feature type="transmembrane region" description="Helical" evidence="1">
    <location>
        <begin position="45"/>
        <end position="68"/>
    </location>
</feature>
<protein>
    <submittedName>
        <fullName evidence="2">Uncharacterized protein</fullName>
    </submittedName>
</protein>
<organism evidence="2">
    <name type="scientific">uncultured Desulfovibrio sp</name>
    <dbReference type="NCBI Taxonomy" id="167968"/>
    <lineage>
        <taxon>Bacteria</taxon>
        <taxon>Pseudomonadati</taxon>
        <taxon>Thermodesulfobacteriota</taxon>
        <taxon>Desulfovibrionia</taxon>
        <taxon>Desulfovibrionales</taxon>
        <taxon>Desulfovibrionaceae</taxon>
        <taxon>Desulfovibrio</taxon>
        <taxon>environmental samples</taxon>
    </lineage>
</organism>
<keyword evidence="1" id="KW-0812">Transmembrane</keyword>
<keyword evidence="1" id="KW-1133">Transmembrane helix</keyword>
<dbReference type="AlphaFoldDB" id="A0A212JB98"/>
<accession>A0A212JB98</accession>
<keyword evidence="1" id="KW-0472">Membrane</keyword>
<feature type="transmembrane region" description="Helical" evidence="1">
    <location>
        <begin position="80"/>
        <end position="104"/>
    </location>
</feature>
<evidence type="ECO:0000256" key="1">
    <source>
        <dbReference type="SAM" id="Phobius"/>
    </source>
</evidence>
<proteinExistence type="predicted"/>
<sequence length="106" mass="11409">MSLLKKLIATLRPFYDFRALLLLALCLGIGMLVDPAATLGLAGHLAYVIGMTGGALMLTKILMPYLQLNVHVWSALEERNVAAALVVLARTVLLLGILALLVIWGK</sequence>
<reference evidence="2" key="1">
    <citation type="submission" date="2016-04" db="EMBL/GenBank/DDBJ databases">
        <authorList>
            <person name="Evans L.H."/>
            <person name="Alamgir A."/>
            <person name="Owens N."/>
            <person name="Weber N.D."/>
            <person name="Virtaneva K."/>
            <person name="Barbian K."/>
            <person name="Babar A."/>
            <person name="Rosenke K."/>
        </authorList>
    </citation>
    <scope>NUCLEOTIDE SEQUENCE</scope>
    <source>
        <strain evidence="2">92-2</strain>
    </source>
</reference>
<gene>
    <name evidence="2" type="ORF">KM92DES2_10826</name>
</gene>